<sequence>MLCWANSTGLLLPGSHSKFLTVNVNISAWCALSEFAKPLARLILTPSGIFTPHMAELARAAASSVPQWRHRLSQPIWLLAFMFAIVCSLSDSRADLVRSKTAYDRAPAGCFWKRNQKLKVPG</sequence>
<reference evidence="1 2" key="2">
    <citation type="journal article" date="2017" name="Syst. Appl. Microbiol.">
        <title>Soybeans inoculated with root zone soils of Canadian native legumes harbour diverse and novel Bradyrhizobium spp. that possess agricultural potential.</title>
        <authorList>
            <person name="Bromfield E.S.P."/>
            <person name="Cloutier S."/>
            <person name="Tambong J.T."/>
            <person name="Tran Thi T.V."/>
        </authorList>
    </citation>
    <scope>NUCLEOTIDE SEQUENCE [LARGE SCALE GENOMIC DNA]</scope>
    <source>
        <strain evidence="1 2">OO99</strain>
    </source>
</reference>
<dbReference type="EMBL" id="CP029425">
    <property type="protein sequence ID" value="AWL91625.1"/>
    <property type="molecule type" value="Genomic_DNA"/>
</dbReference>
<proteinExistence type="predicted"/>
<evidence type="ECO:0000313" key="2">
    <source>
        <dbReference type="Proteomes" id="UP000215703"/>
    </source>
</evidence>
<dbReference type="OrthoDB" id="8229609at2"/>
<reference evidence="1 2" key="1">
    <citation type="journal article" date="2014" name="Int. J. Syst. Evol. Microbiol.">
        <title>Bradyrhizobium ottawaense sp. nov., a symbiotic nitrogen fixing bacterium from root nodules of soybeans in Canada.</title>
        <authorList>
            <person name="Yu X."/>
            <person name="Cloutier S."/>
            <person name="Tambong J.T."/>
            <person name="Bromfield E.S."/>
        </authorList>
    </citation>
    <scope>NUCLEOTIDE SEQUENCE [LARGE SCALE GENOMIC DNA]</scope>
    <source>
        <strain evidence="1 2">OO99</strain>
    </source>
</reference>
<evidence type="ECO:0000313" key="1">
    <source>
        <dbReference type="EMBL" id="AWL91625.1"/>
    </source>
</evidence>
<organism evidence="1 2">
    <name type="scientific">Bradyrhizobium ottawaense</name>
    <dbReference type="NCBI Taxonomy" id="931866"/>
    <lineage>
        <taxon>Bacteria</taxon>
        <taxon>Pseudomonadati</taxon>
        <taxon>Pseudomonadota</taxon>
        <taxon>Alphaproteobacteria</taxon>
        <taxon>Hyphomicrobiales</taxon>
        <taxon>Nitrobacteraceae</taxon>
        <taxon>Bradyrhizobium</taxon>
    </lineage>
</organism>
<dbReference type="Proteomes" id="UP000215703">
    <property type="component" value="Chromosome"/>
</dbReference>
<protein>
    <submittedName>
        <fullName evidence="1">Uncharacterized protein</fullName>
    </submittedName>
</protein>
<name>A0A2U8P1R4_9BRAD</name>
<gene>
    <name evidence="1" type="ORF">CIT37_04735</name>
</gene>
<dbReference type="AlphaFoldDB" id="A0A2U8P1R4"/>
<accession>A0A2U8P1R4</accession>